<dbReference type="EMBL" id="JACJPY010000001">
    <property type="protein sequence ID" value="MBD2148634.1"/>
    <property type="molecule type" value="Genomic_DNA"/>
</dbReference>
<reference evidence="1" key="2">
    <citation type="submission" date="2020-08" db="EMBL/GenBank/DDBJ databases">
        <authorList>
            <person name="Chen M."/>
            <person name="Teng W."/>
            <person name="Zhao L."/>
            <person name="Hu C."/>
            <person name="Zhou Y."/>
            <person name="Han B."/>
            <person name="Song L."/>
            <person name="Shu W."/>
        </authorList>
    </citation>
    <scope>NUCLEOTIDE SEQUENCE</scope>
    <source>
        <strain evidence="1">FACHB-1277</strain>
    </source>
</reference>
<proteinExistence type="predicted"/>
<organism evidence="1 2">
    <name type="scientific">Pseudanabaena cinerea FACHB-1277</name>
    <dbReference type="NCBI Taxonomy" id="2949581"/>
    <lineage>
        <taxon>Bacteria</taxon>
        <taxon>Bacillati</taxon>
        <taxon>Cyanobacteriota</taxon>
        <taxon>Cyanophyceae</taxon>
        <taxon>Pseudanabaenales</taxon>
        <taxon>Pseudanabaenaceae</taxon>
        <taxon>Pseudanabaena</taxon>
        <taxon>Pseudanabaena cinerea</taxon>
    </lineage>
</organism>
<name>A0A926UPE7_9CYAN</name>
<protein>
    <submittedName>
        <fullName evidence="1">Uncharacterized protein</fullName>
    </submittedName>
</protein>
<reference evidence="1" key="1">
    <citation type="journal article" date="2015" name="ISME J.">
        <title>Draft Genome Sequence of Streptomyces incarnatus NRRL8089, which Produces the Nucleoside Antibiotic Sinefungin.</title>
        <authorList>
            <person name="Oshima K."/>
            <person name="Hattori M."/>
            <person name="Shimizu H."/>
            <person name="Fukuda K."/>
            <person name="Nemoto M."/>
            <person name="Inagaki K."/>
            <person name="Tamura T."/>
        </authorList>
    </citation>
    <scope>NUCLEOTIDE SEQUENCE</scope>
    <source>
        <strain evidence="1">FACHB-1277</strain>
    </source>
</reference>
<sequence>MLADKTLWVSPEAFRNRLKNYPNWEKSSQSILAVKFLEKRRQRLAQMSEVDIQNAEIAFERFKVSINSDRPDDAKLYL</sequence>
<comment type="caution">
    <text evidence="1">The sequence shown here is derived from an EMBL/GenBank/DDBJ whole genome shotgun (WGS) entry which is preliminary data.</text>
</comment>
<gene>
    <name evidence="1" type="ORF">H6F44_00600</name>
</gene>
<accession>A0A926UPE7</accession>
<keyword evidence="2" id="KW-1185">Reference proteome</keyword>
<evidence type="ECO:0000313" key="1">
    <source>
        <dbReference type="EMBL" id="MBD2148634.1"/>
    </source>
</evidence>
<dbReference type="AlphaFoldDB" id="A0A926UPE7"/>
<dbReference type="RefSeq" id="WP_190348972.1">
    <property type="nucleotide sequence ID" value="NZ_JACJPY010000001.1"/>
</dbReference>
<evidence type="ECO:0000313" key="2">
    <source>
        <dbReference type="Proteomes" id="UP000631421"/>
    </source>
</evidence>
<dbReference type="Proteomes" id="UP000631421">
    <property type="component" value="Unassembled WGS sequence"/>
</dbReference>